<dbReference type="Pfam" id="PF20684">
    <property type="entry name" value="Fung_rhodopsin"/>
    <property type="match status" value="1"/>
</dbReference>
<keyword evidence="2" id="KW-0732">Signal</keyword>
<name>A0A318ZEE6_9EURO</name>
<accession>A0A318ZEE6</accession>
<dbReference type="AlphaFoldDB" id="A0A318ZEE6"/>
<proteinExistence type="predicted"/>
<sequence>MATEIVALLIPLVVLAIIACFSARKAPTPPARTDAKPPSIASLLTFFAFSIYVFMIVRHLRADADRGSQKIIPTDQKPIQDVHTQFADIILHGAGVIVARLCALSFCRWLFCVPMSRSHLLVLVAKSVMICCIAWLTHSFTCLSPRLFWDGAIPQVCLQTQLPAWTFVLWLTGLDLTILFYLAVKVAFLRIYGYGVKPFSMAVVMGINVVFGAALGLLHGTLLSDLKRDFGLITTWSVMHLGFGLICACTPDCYTEGGNDTDGCLGWCSRGSEESYDGGAIDSANTVTEARGNP</sequence>
<evidence type="ECO:0000256" key="2">
    <source>
        <dbReference type="SAM" id="SignalP"/>
    </source>
</evidence>
<dbReference type="Proteomes" id="UP000248349">
    <property type="component" value="Unassembled WGS sequence"/>
</dbReference>
<feature type="transmembrane region" description="Helical" evidence="1">
    <location>
        <begin position="164"/>
        <end position="184"/>
    </location>
</feature>
<evidence type="ECO:0000313" key="4">
    <source>
        <dbReference type="EMBL" id="PYH45911.1"/>
    </source>
</evidence>
<keyword evidence="1" id="KW-0812">Transmembrane</keyword>
<evidence type="ECO:0000313" key="5">
    <source>
        <dbReference type="Proteomes" id="UP000248349"/>
    </source>
</evidence>
<feature type="chain" id="PRO_5016374071" description="Rhodopsin domain-containing protein" evidence="2">
    <location>
        <begin position="24"/>
        <end position="294"/>
    </location>
</feature>
<feature type="transmembrane region" description="Helical" evidence="1">
    <location>
        <begin position="199"/>
        <end position="218"/>
    </location>
</feature>
<keyword evidence="1" id="KW-1133">Transmembrane helix</keyword>
<protein>
    <recommendedName>
        <fullName evidence="3">Rhodopsin domain-containing protein</fullName>
    </recommendedName>
</protein>
<feature type="transmembrane region" description="Helical" evidence="1">
    <location>
        <begin position="41"/>
        <end position="60"/>
    </location>
</feature>
<feature type="domain" description="Rhodopsin" evidence="3">
    <location>
        <begin position="64"/>
        <end position="253"/>
    </location>
</feature>
<dbReference type="GeneID" id="37079746"/>
<feature type="signal peptide" evidence="2">
    <location>
        <begin position="1"/>
        <end position="23"/>
    </location>
</feature>
<keyword evidence="1" id="KW-0472">Membrane</keyword>
<reference evidence="4 5" key="1">
    <citation type="submission" date="2016-12" db="EMBL/GenBank/DDBJ databases">
        <title>The genomes of Aspergillus section Nigri reveals drivers in fungal speciation.</title>
        <authorList>
            <consortium name="DOE Joint Genome Institute"/>
            <person name="Vesth T.C."/>
            <person name="Nybo J."/>
            <person name="Theobald S."/>
            <person name="Brandl J."/>
            <person name="Frisvad J.C."/>
            <person name="Nielsen K.F."/>
            <person name="Lyhne E.K."/>
            <person name="Kogle M.E."/>
            <person name="Kuo A."/>
            <person name="Riley R."/>
            <person name="Clum A."/>
            <person name="Nolan M."/>
            <person name="Lipzen A."/>
            <person name="Salamov A."/>
            <person name="Henrissat B."/>
            <person name="Wiebenga A."/>
            <person name="De Vries R.P."/>
            <person name="Grigoriev I.V."/>
            <person name="Mortensen U.H."/>
            <person name="Andersen M.R."/>
            <person name="Baker S.E."/>
        </authorList>
    </citation>
    <scope>NUCLEOTIDE SEQUENCE [LARGE SCALE GENOMIC DNA]</scope>
    <source>
        <strain evidence="4 5">JOP 1030-1</strain>
    </source>
</reference>
<dbReference type="InterPro" id="IPR049326">
    <property type="entry name" value="Rhodopsin_dom_fungi"/>
</dbReference>
<evidence type="ECO:0000259" key="3">
    <source>
        <dbReference type="Pfam" id="PF20684"/>
    </source>
</evidence>
<organism evidence="4 5">
    <name type="scientific">Aspergillus saccharolyticus JOP 1030-1</name>
    <dbReference type="NCBI Taxonomy" id="1450539"/>
    <lineage>
        <taxon>Eukaryota</taxon>
        <taxon>Fungi</taxon>
        <taxon>Dikarya</taxon>
        <taxon>Ascomycota</taxon>
        <taxon>Pezizomycotina</taxon>
        <taxon>Eurotiomycetes</taxon>
        <taxon>Eurotiomycetidae</taxon>
        <taxon>Eurotiales</taxon>
        <taxon>Aspergillaceae</taxon>
        <taxon>Aspergillus</taxon>
        <taxon>Aspergillus subgen. Circumdati</taxon>
    </lineage>
</organism>
<dbReference type="RefSeq" id="XP_025431893.1">
    <property type="nucleotide sequence ID" value="XM_025578517.1"/>
</dbReference>
<keyword evidence="5" id="KW-1185">Reference proteome</keyword>
<feature type="transmembrane region" description="Helical" evidence="1">
    <location>
        <begin position="123"/>
        <end position="143"/>
    </location>
</feature>
<gene>
    <name evidence="4" type="ORF">BP01DRAFT_397737</name>
</gene>
<feature type="transmembrane region" description="Helical" evidence="1">
    <location>
        <begin position="89"/>
        <end position="111"/>
    </location>
</feature>
<evidence type="ECO:0000256" key="1">
    <source>
        <dbReference type="SAM" id="Phobius"/>
    </source>
</evidence>
<dbReference type="EMBL" id="KZ821229">
    <property type="protein sequence ID" value="PYH45911.1"/>
    <property type="molecule type" value="Genomic_DNA"/>
</dbReference>